<dbReference type="Proteomes" id="UP001231518">
    <property type="component" value="Chromosome 1"/>
</dbReference>
<feature type="transmembrane region" description="Helical" evidence="6">
    <location>
        <begin position="113"/>
        <end position="138"/>
    </location>
</feature>
<evidence type="ECO:0000256" key="5">
    <source>
        <dbReference type="SAM" id="MobiDB-lite"/>
    </source>
</evidence>
<feature type="transmembrane region" description="Helical" evidence="6">
    <location>
        <begin position="239"/>
        <end position="261"/>
    </location>
</feature>
<evidence type="ECO:0000256" key="4">
    <source>
        <dbReference type="ARBA" id="ARBA00023136"/>
    </source>
</evidence>
<dbReference type="GO" id="GO:0005774">
    <property type="term" value="C:vacuolar membrane"/>
    <property type="evidence" value="ECO:0007669"/>
    <property type="project" value="TreeGrafter"/>
</dbReference>
<reference evidence="8" key="1">
    <citation type="submission" date="2023-03" db="EMBL/GenBank/DDBJ databases">
        <title>Chromosome-level genomes of two armyworms, Mythimna separata and Mythimna loreyi, provide insights into the biosynthesis and reception of sex pheromones.</title>
        <authorList>
            <person name="Zhao H."/>
        </authorList>
    </citation>
    <scope>NUCLEOTIDE SEQUENCE</scope>
    <source>
        <strain evidence="8">BeijingLab</strain>
        <tissue evidence="8">Pupa</tissue>
    </source>
</reference>
<comment type="caution">
    <text evidence="8">The sequence shown here is derived from an EMBL/GenBank/DDBJ whole genome shotgun (WGS) entry which is preliminary data.</text>
</comment>
<evidence type="ECO:0000313" key="9">
    <source>
        <dbReference type="Proteomes" id="UP001231518"/>
    </source>
</evidence>
<sequence>MTDPTPTGSKSKAVEPKSSGSKTISQRPSLMNISPSKVPSKVASKVMSVVDVSKDAIMSPLKKLTGKEEEEEYDPHKHRNVPNPTTYMQTMTHMLKACFGTGMLAVPHAFSRLGIIFGTLFCIFLGFFAAYCIQLLILAMYQVAKKKKVGYLTYPKTMRVALKDGPPCMRWTAVPFALSVDTFLLLWQFGVCTVFLVFVAENINKVLNICGVFWSLRVIICCLYPPLFLMSMPKNLKLLAPLSTFSNACNMFGICLVFYYLIHDDLEIDEEVFKLKSLMDIPVFIGIVLYAIEAVAVILALEYNMQNPKEFTGWCGLFSIGMVIIVAIYTSLGVFGYLRYGMDVKASITLNLPISDKKALVAVSAFAATIFTSYPLQNYVAWEISYNIIQNKVSPANRKTADYALRALCSTFPFVLAVAAPTLGPFIGLIGSLCLTTGAILLPAVLDLSVFYPDKYGPLNYKLFTDILIIIFSGFCCFSGCYVSLLEMVESLK</sequence>
<dbReference type="Pfam" id="PF01490">
    <property type="entry name" value="Aa_trans"/>
    <property type="match status" value="1"/>
</dbReference>
<evidence type="ECO:0000313" key="8">
    <source>
        <dbReference type="EMBL" id="KAJ8737257.1"/>
    </source>
</evidence>
<protein>
    <recommendedName>
        <fullName evidence="7">Amino acid transporter transmembrane domain-containing protein</fullName>
    </recommendedName>
</protein>
<feature type="transmembrane region" description="Helical" evidence="6">
    <location>
        <begin position="360"/>
        <end position="382"/>
    </location>
</feature>
<dbReference type="PANTHER" id="PTHR22950">
    <property type="entry name" value="AMINO ACID TRANSPORTER"/>
    <property type="match status" value="1"/>
</dbReference>
<feature type="transmembrane region" description="Helical" evidence="6">
    <location>
        <begin position="426"/>
        <end position="451"/>
    </location>
</feature>
<dbReference type="EMBL" id="JARGEI010000001">
    <property type="protein sequence ID" value="KAJ8737257.1"/>
    <property type="molecule type" value="Genomic_DNA"/>
</dbReference>
<evidence type="ECO:0000256" key="3">
    <source>
        <dbReference type="ARBA" id="ARBA00022989"/>
    </source>
</evidence>
<gene>
    <name evidence="8" type="ORF">PYW07_000528</name>
</gene>
<feature type="transmembrane region" description="Helical" evidence="6">
    <location>
        <begin position="313"/>
        <end position="340"/>
    </location>
</feature>
<evidence type="ECO:0000256" key="1">
    <source>
        <dbReference type="ARBA" id="ARBA00004141"/>
    </source>
</evidence>
<evidence type="ECO:0000259" key="7">
    <source>
        <dbReference type="Pfam" id="PF01490"/>
    </source>
</evidence>
<accession>A0AAD7Z323</accession>
<dbReference type="InterPro" id="IPR013057">
    <property type="entry name" value="AA_transpt_TM"/>
</dbReference>
<dbReference type="PANTHER" id="PTHR22950:SF340">
    <property type="entry name" value="AMINO ACID TRANSPORTER TRANSMEMBRANE DOMAIN-CONTAINING PROTEIN-RELATED"/>
    <property type="match status" value="1"/>
</dbReference>
<feature type="compositionally biased region" description="Polar residues" evidence="5">
    <location>
        <begin position="18"/>
        <end position="33"/>
    </location>
</feature>
<name>A0AAD7Z323_MYTSE</name>
<evidence type="ECO:0000256" key="2">
    <source>
        <dbReference type="ARBA" id="ARBA00022692"/>
    </source>
</evidence>
<feature type="transmembrane region" description="Helical" evidence="6">
    <location>
        <begin position="463"/>
        <end position="485"/>
    </location>
</feature>
<organism evidence="8 9">
    <name type="scientific">Mythimna separata</name>
    <name type="common">Oriental armyworm</name>
    <name type="synonym">Pseudaletia separata</name>
    <dbReference type="NCBI Taxonomy" id="271217"/>
    <lineage>
        <taxon>Eukaryota</taxon>
        <taxon>Metazoa</taxon>
        <taxon>Ecdysozoa</taxon>
        <taxon>Arthropoda</taxon>
        <taxon>Hexapoda</taxon>
        <taxon>Insecta</taxon>
        <taxon>Pterygota</taxon>
        <taxon>Neoptera</taxon>
        <taxon>Endopterygota</taxon>
        <taxon>Lepidoptera</taxon>
        <taxon>Glossata</taxon>
        <taxon>Ditrysia</taxon>
        <taxon>Noctuoidea</taxon>
        <taxon>Noctuidae</taxon>
        <taxon>Noctuinae</taxon>
        <taxon>Hadenini</taxon>
        <taxon>Mythimna</taxon>
    </lineage>
</organism>
<feature type="transmembrane region" description="Helical" evidence="6">
    <location>
        <begin position="281"/>
        <end position="301"/>
    </location>
</feature>
<feature type="transmembrane region" description="Helical" evidence="6">
    <location>
        <begin position="206"/>
        <end position="227"/>
    </location>
</feature>
<feature type="compositionally biased region" description="Polar residues" evidence="5">
    <location>
        <begin position="1"/>
        <end position="10"/>
    </location>
</feature>
<keyword evidence="9" id="KW-1185">Reference proteome</keyword>
<feature type="domain" description="Amino acid transporter transmembrane" evidence="7">
    <location>
        <begin position="85"/>
        <end position="485"/>
    </location>
</feature>
<keyword evidence="3 6" id="KW-1133">Transmembrane helix</keyword>
<feature type="region of interest" description="Disordered" evidence="5">
    <location>
        <begin position="1"/>
        <end position="37"/>
    </location>
</feature>
<dbReference type="AlphaFoldDB" id="A0AAD7Z323"/>
<keyword evidence="2 6" id="KW-0812">Transmembrane</keyword>
<dbReference type="GO" id="GO:0015179">
    <property type="term" value="F:L-amino acid transmembrane transporter activity"/>
    <property type="evidence" value="ECO:0007669"/>
    <property type="project" value="TreeGrafter"/>
</dbReference>
<feature type="transmembrane region" description="Helical" evidence="6">
    <location>
        <begin position="403"/>
        <end position="420"/>
    </location>
</feature>
<evidence type="ECO:0000256" key="6">
    <source>
        <dbReference type="SAM" id="Phobius"/>
    </source>
</evidence>
<comment type="subcellular location">
    <subcellularLocation>
        <location evidence="1">Membrane</location>
        <topology evidence="1">Multi-pass membrane protein</topology>
    </subcellularLocation>
</comment>
<keyword evidence="4 6" id="KW-0472">Membrane</keyword>
<proteinExistence type="predicted"/>
<feature type="transmembrane region" description="Helical" evidence="6">
    <location>
        <begin position="176"/>
        <end position="200"/>
    </location>
</feature>